<dbReference type="AlphaFoldDB" id="A0A2I0IK18"/>
<name>A0A2I0IK18_PUNGR</name>
<proteinExistence type="predicted"/>
<evidence type="ECO:0000313" key="2">
    <source>
        <dbReference type="Proteomes" id="UP000233551"/>
    </source>
</evidence>
<keyword evidence="2" id="KW-1185">Reference proteome</keyword>
<evidence type="ECO:0000313" key="1">
    <source>
        <dbReference type="EMBL" id="PKI43686.1"/>
    </source>
</evidence>
<gene>
    <name evidence="1" type="ORF">CRG98_035921</name>
</gene>
<protein>
    <submittedName>
        <fullName evidence="1">Uncharacterized protein</fullName>
    </submittedName>
</protein>
<sequence length="105" mass="11717">MTFISLYLRPHLSFSLGSPTLRTSLTLGFFPFINHHKSDLGFGATISLAMARNIKRELRNPTVEDRVLRAQADKVISKFVRLMNLTIAFNVGGSIVLAQNPAFHC</sequence>
<dbReference type="EMBL" id="PGOL01003001">
    <property type="protein sequence ID" value="PKI43686.1"/>
    <property type="molecule type" value="Genomic_DNA"/>
</dbReference>
<organism evidence="1 2">
    <name type="scientific">Punica granatum</name>
    <name type="common">Pomegranate</name>
    <dbReference type="NCBI Taxonomy" id="22663"/>
    <lineage>
        <taxon>Eukaryota</taxon>
        <taxon>Viridiplantae</taxon>
        <taxon>Streptophyta</taxon>
        <taxon>Embryophyta</taxon>
        <taxon>Tracheophyta</taxon>
        <taxon>Spermatophyta</taxon>
        <taxon>Magnoliopsida</taxon>
        <taxon>eudicotyledons</taxon>
        <taxon>Gunneridae</taxon>
        <taxon>Pentapetalae</taxon>
        <taxon>rosids</taxon>
        <taxon>malvids</taxon>
        <taxon>Myrtales</taxon>
        <taxon>Lythraceae</taxon>
        <taxon>Punica</taxon>
    </lineage>
</organism>
<comment type="caution">
    <text evidence="1">The sequence shown here is derived from an EMBL/GenBank/DDBJ whole genome shotgun (WGS) entry which is preliminary data.</text>
</comment>
<dbReference type="Proteomes" id="UP000233551">
    <property type="component" value="Unassembled WGS sequence"/>
</dbReference>
<reference evidence="1 2" key="1">
    <citation type="submission" date="2017-11" db="EMBL/GenBank/DDBJ databases">
        <title>De-novo sequencing of pomegranate (Punica granatum L.) genome.</title>
        <authorList>
            <person name="Akparov Z."/>
            <person name="Amiraslanov A."/>
            <person name="Hajiyeva S."/>
            <person name="Abbasov M."/>
            <person name="Kaur K."/>
            <person name="Hamwieh A."/>
            <person name="Solovyev V."/>
            <person name="Salamov A."/>
            <person name="Braich B."/>
            <person name="Kosarev P."/>
            <person name="Mahmoud A."/>
            <person name="Hajiyev E."/>
            <person name="Babayeva S."/>
            <person name="Izzatullayeva V."/>
            <person name="Mammadov A."/>
            <person name="Mammadov A."/>
            <person name="Sharifova S."/>
            <person name="Ojaghi J."/>
            <person name="Eynullazada K."/>
            <person name="Bayramov B."/>
            <person name="Abdulazimova A."/>
            <person name="Shahmuradov I."/>
        </authorList>
    </citation>
    <scope>NUCLEOTIDE SEQUENCE [LARGE SCALE GENOMIC DNA]</scope>
    <source>
        <strain evidence="2">cv. AG2017</strain>
        <tissue evidence="1">Leaf</tissue>
    </source>
</reference>
<accession>A0A2I0IK18</accession>